<accession>A0AAD6WX94</accession>
<feature type="region of interest" description="Disordered" evidence="1">
    <location>
        <begin position="28"/>
        <end position="47"/>
    </location>
</feature>
<dbReference type="EMBL" id="JARJCM010000167">
    <property type="protein sequence ID" value="KAJ7024564.1"/>
    <property type="molecule type" value="Genomic_DNA"/>
</dbReference>
<keyword evidence="3" id="KW-1185">Reference proteome</keyword>
<gene>
    <name evidence="2" type="ORF">C8F04DRAFT_1192239</name>
</gene>
<sequence>MPAPTRDFEIVRSASWWKDFHERKRRWKEREEAAKRPRLDLAPGQQQGPLVTFVPGRSAPIISVVQNDGTLLAKPSAEGHVACAKPMVIMGSSGCSPHTPLAGGPGPSKEARAIMARVGAKRRDPETILLEQLAGFHQRANETSEQSSRRPGKTALQTKSKAHSAE</sequence>
<evidence type="ECO:0000313" key="3">
    <source>
        <dbReference type="Proteomes" id="UP001218188"/>
    </source>
</evidence>
<proteinExistence type="predicted"/>
<feature type="region of interest" description="Disordered" evidence="1">
    <location>
        <begin position="136"/>
        <end position="166"/>
    </location>
</feature>
<dbReference type="Proteomes" id="UP001218188">
    <property type="component" value="Unassembled WGS sequence"/>
</dbReference>
<name>A0AAD6WX94_9AGAR</name>
<dbReference type="AlphaFoldDB" id="A0AAD6WX94"/>
<comment type="caution">
    <text evidence="2">The sequence shown here is derived from an EMBL/GenBank/DDBJ whole genome shotgun (WGS) entry which is preliminary data.</text>
</comment>
<organism evidence="2 3">
    <name type="scientific">Mycena alexandri</name>
    <dbReference type="NCBI Taxonomy" id="1745969"/>
    <lineage>
        <taxon>Eukaryota</taxon>
        <taxon>Fungi</taxon>
        <taxon>Dikarya</taxon>
        <taxon>Basidiomycota</taxon>
        <taxon>Agaricomycotina</taxon>
        <taxon>Agaricomycetes</taxon>
        <taxon>Agaricomycetidae</taxon>
        <taxon>Agaricales</taxon>
        <taxon>Marasmiineae</taxon>
        <taxon>Mycenaceae</taxon>
        <taxon>Mycena</taxon>
    </lineage>
</organism>
<protein>
    <submittedName>
        <fullName evidence="2">Uncharacterized protein</fullName>
    </submittedName>
</protein>
<evidence type="ECO:0000313" key="2">
    <source>
        <dbReference type="EMBL" id="KAJ7024564.1"/>
    </source>
</evidence>
<evidence type="ECO:0000256" key="1">
    <source>
        <dbReference type="SAM" id="MobiDB-lite"/>
    </source>
</evidence>
<reference evidence="2" key="1">
    <citation type="submission" date="2023-03" db="EMBL/GenBank/DDBJ databases">
        <title>Massive genome expansion in bonnet fungi (Mycena s.s.) driven by repeated elements and novel gene families across ecological guilds.</title>
        <authorList>
            <consortium name="Lawrence Berkeley National Laboratory"/>
            <person name="Harder C.B."/>
            <person name="Miyauchi S."/>
            <person name="Viragh M."/>
            <person name="Kuo A."/>
            <person name="Thoen E."/>
            <person name="Andreopoulos B."/>
            <person name="Lu D."/>
            <person name="Skrede I."/>
            <person name="Drula E."/>
            <person name="Henrissat B."/>
            <person name="Morin E."/>
            <person name="Kohler A."/>
            <person name="Barry K."/>
            <person name="LaButti K."/>
            <person name="Morin E."/>
            <person name="Salamov A."/>
            <person name="Lipzen A."/>
            <person name="Mereny Z."/>
            <person name="Hegedus B."/>
            <person name="Baldrian P."/>
            <person name="Stursova M."/>
            <person name="Weitz H."/>
            <person name="Taylor A."/>
            <person name="Grigoriev I.V."/>
            <person name="Nagy L.G."/>
            <person name="Martin F."/>
            <person name="Kauserud H."/>
        </authorList>
    </citation>
    <scope>NUCLEOTIDE SEQUENCE</scope>
    <source>
        <strain evidence="2">CBHHK200</strain>
    </source>
</reference>
<feature type="compositionally biased region" description="Basic and acidic residues" evidence="1">
    <location>
        <begin position="28"/>
        <end position="39"/>
    </location>
</feature>